<proteinExistence type="predicted"/>
<dbReference type="RefSeq" id="XP_013263476.1">
    <property type="nucleotide sequence ID" value="XM_013408022.1"/>
</dbReference>
<evidence type="ECO:0000313" key="2">
    <source>
        <dbReference type="Proteomes" id="UP000027920"/>
    </source>
</evidence>
<reference evidence="1 2" key="1">
    <citation type="submission" date="2013-03" db="EMBL/GenBank/DDBJ databases">
        <title>The Genome Sequence of Exophiala aquamarina CBS 119918.</title>
        <authorList>
            <consortium name="The Broad Institute Genomics Platform"/>
            <person name="Cuomo C."/>
            <person name="de Hoog S."/>
            <person name="Gorbushina A."/>
            <person name="Walker B."/>
            <person name="Young S.K."/>
            <person name="Zeng Q."/>
            <person name="Gargeya S."/>
            <person name="Fitzgerald M."/>
            <person name="Haas B."/>
            <person name="Abouelleil A."/>
            <person name="Allen A.W."/>
            <person name="Alvarado L."/>
            <person name="Arachchi H.M."/>
            <person name="Berlin A.M."/>
            <person name="Chapman S.B."/>
            <person name="Gainer-Dewar J."/>
            <person name="Goldberg J."/>
            <person name="Griggs A."/>
            <person name="Gujja S."/>
            <person name="Hansen M."/>
            <person name="Howarth C."/>
            <person name="Imamovic A."/>
            <person name="Ireland A."/>
            <person name="Larimer J."/>
            <person name="McCowan C."/>
            <person name="Murphy C."/>
            <person name="Pearson M."/>
            <person name="Poon T.W."/>
            <person name="Priest M."/>
            <person name="Roberts A."/>
            <person name="Saif S."/>
            <person name="Shea T."/>
            <person name="Sisk P."/>
            <person name="Sykes S."/>
            <person name="Wortman J."/>
            <person name="Nusbaum C."/>
            <person name="Birren B."/>
        </authorList>
    </citation>
    <scope>NUCLEOTIDE SEQUENCE [LARGE SCALE GENOMIC DNA]</scope>
    <source>
        <strain evidence="1 2">CBS 119918</strain>
    </source>
</reference>
<gene>
    <name evidence="1" type="ORF">A1O9_02450</name>
</gene>
<accession>A0A072PLZ1</accession>
<dbReference type="VEuPathDB" id="FungiDB:A1O9_02450"/>
<evidence type="ECO:0000313" key="1">
    <source>
        <dbReference type="EMBL" id="KEF60886.1"/>
    </source>
</evidence>
<organism evidence="1 2">
    <name type="scientific">Exophiala aquamarina CBS 119918</name>
    <dbReference type="NCBI Taxonomy" id="1182545"/>
    <lineage>
        <taxon>Eukaryota</taxon>
        <taxon>Fungi</taxon>
        <taxon>Dikarya</taxon>
        <taxon>Ascomycota</taxon>
        <taxon>Pezizomycotina</taxon>
        <taxon>Eurotiomycetes</taxon>
        <taxon>Chaetothyriomycetidae</taxon>
        <taxon>Chaetothyriales</taxon>
        <taxon>Herpotrichiellaceae</taxon>
        <taxon>Exophiala</taxon>
    </lineage>
</organism>
<dbReference type="EMBL" id="AMGV01000002">
    <property type="protein sequence ID" value="KEF60886.1"/>
    <property type="molecule type" value="Genomic_DNA"/>
</dbReference>
<dbReference type="AlphaFoldDB" id="A0A072PLZ1"/>
<dbReference type="GeneID" id="25277392"/>
<dbReference type="STRING" id="1182545.A0A072PLZ1"/>
<keyword evidence="2" id="KW-1185">Reference proteome</keyword>
<name>A0A072PLZ1_9EURO</name>
<dbReference type="Proteomes" id="UP000027920">
    <property type="component" value="Unassembled WGS sequence"/>
</dbReference>
<protein>
    <submittedName>
        <fullName evidence="1">Uncharacterized protein</fullName>
    </submittedName>
</protein>
<dbReference type="OrthoDB" id="5209368at2759"/>
<sequence>MSLLTARPSSSFDYEYEFKTFQDAETKLWRDRGIERPKEELVPASGDITAASLAHRLHNPSFTTTNVRNGVTADSSDPCTALVIANGFDDTNIMVHHVVRREVKDPFTYYPEDILACHEQHLSIVRSHMIAPVEVVYGVPTWKRTLQYLQGRIQPFDVLGSYKGIRLFLDWDSAEKTDCANERQLKRFLIAVFHPQNLLRAWSNSYKPAQDTLLEVAYNLAEVQFVPQFFETHLWQKQIDVLPHAHFAANKMREHEARLALIVLHGLLLTSEDPEVRKKSTRLHALLTSDLTRLVNGRGDQASLEGAFTPPSLSPSASTTTIWPRTLNFAWSHLLRDAGDFWRPTI</sequence>
<comment type="caution">
    <text evidence="1">The sequence shown here is derived from an EMBL/GenBank/DDBJ whole genome shotgun (WGS) entry which is preliminary data.</text>
</comment>
<dbReference type="HOGENOM" id="CLU_801763_0_0_1"/>